<proteinExistence type="predicted"/>
<keyword evidence="3" id="KW-1185">Reference proteome</keyword>
<dbReference type="InterPro" id="IPR002733">
    <property type="entry name" value="AMMECR1_domain"/>
</dbReference>
<dbReference type="NCBIfam" id="TIGR04335">
    <property type="entry name" value="AmmeMemoSam_A"/>
    <property type="match status" value="1"/>
</dbReference>
<dbReference type="Gene3D" id="3.30.700.20">
    <property type="entry name" value="Hypothetical protein ph0010, domain 1"/>
    <property type="match status" value="1"/>
</dbReference>
<dbReference type="Proteomes" id="UP000595332">
    <property type="component" value="Chromosome"/>
</dbReference>
<gene>
    <name evidence="2" type="ORF">NEJAP_1489</name>
</gene>
<dbReference type="Gene3D" id="3.30.1490.150">
    <property type="entry name" value="Hypothetical protein ph0010, domain 2"/>
    <property type="match status" value="1"/>
</dbReference>
<dbReference type="KEGG" id="njp:NEJAP_1489"/>
<dbReference type="InterPro" id="IPR027485">
    <property type="entry name" value="AMMECR1_N"/>
</dbReference>
<dbReference type="PANTHER" id="PTHR13016">
    <property type="entry name" value="AMMECR1 HOMOLOG"/>
    <property type="match status" value="1"/>
</dbReference>
<reference evidence="2 3" key="1">
    <citation type="journal article" date="2008" name="Int. J. Syst. Evol. Microbiol.">
        <title>Neptunomonas japonica sp. nov., an Osedax japonicus symbiont-like bacterium isolated from sediment adjacent to sperm whale carcasses off Kagoshima, Japan.</title>
        <authorList>
            <person name="Miyazaki M."/>
            <person name="Nogi Y."/>
            <person name="Fujiwara Y."/>
            <person name="Kawato M."/>
            <person name="Kubokawa K."/>
            <person name="Horikoshi K."/>
        </authorList>
    </citation>
    <scope>NUCLEOTIDE SEQUENCE [LARGE SCALE GENOMIC DNA]</scope>
    <source>
        <strain evidence="2 3">JAMM 1380</strain>
    </source>
</reference>
<sequence length="192" mass="21489">MWLAMLVMVCFSVLQKKQKRLLSCARASITQGLQGGWQREPPSLDKDEPGASFVTLTLQGRLRGCVGSLEVRQSLIVNVWQNAFNAAFRDSRFPPLDQEELGDVQIAISILTPALLLAADNEQDLLNKIRPGVDGLILEEGIHRATFLPSVWNTLPKSQDFLLHLKRKAGLADDYWSSSLKFTTYQTISFTE</sequence>
<dbReference type="PANTHER" id="PTHR13016:SF0">
    <property type="entry name" value="AMME SYNDROME CANDIDATE GENE 1 PROTEIN"/>
    <property type="match status" value="1"/>
</dbReference>
<protein>
    <recommendedName>
        <fullName evidence="1">AMMECR1 domain-containing protein</fullName>
    </recommendedName>
</protein>
<evidence type="ECO:0000313" key="3">
    <source>
        <dbReference type="Proteomes" id="UP000595332"/>
    </source>
</evidence>
<dbReference type="PROSITE" id="PS51112">
    <property type="entry name" value="AMMECR1"/>
    <property type="match status" value="1"/>
</dbReference>
<dbReference type="AlphaFoldDB" id="A0A7R6PJK8"/>
<dbReference type="InterPro" id="IPR023473">
    <property type="entry name" value="AMMECR1"/>
</dbReference>
<evidence type="ECO:0000313" key="2">
    <source>
        <dbReference type="EMBL" id="BBB29441.1"/>
    </source>
</evidence>
<dbReference type="EMBL" id="AP014546">
    <property type="protein sequence ID" value="BBB29441.1"/>
    <property type="molecule type" value="Genomic_DNA"/>
</dbReference>
<dbReference type="NCBIfam" id="TIGR00296">
    <property type="entry name" value="TIGR00296 family protein"/>
    <property type="match status" value="1"/>
</dbReference>
<name>A0A7R6PJK8_9GAMM</name>
<dbReference type="InterPro" id="IPR036071">
    <property type="entry name" value="AMMECR1_dom_sf"/>
</dbReference>
<organism evidence="2 3">
    <name type="scientific">Neptunomonas japonica JAMM 1380</name>
    <dbReference type="NCBI Taxonomy" id="1441457"/>
    <lineage>
        <taxon>Bacteria</taxon>
        <taxon>Pseudomonadati</taxon>
        <taxon>Pseudomonadota</taxon>
        <taxon>Gammaproteobacteria</taxon>
        <taxon>Oceanospirillales</taxon>
        <taxon>Oceanospirillaceae</taxon>
        <taxon>Neptunomonas</taxon>
    </lineage>
</organism>
<dbReference type="InterPro" id="IPR027623">
    <property type="entry name" value="AmmeMemoSam_A"/>
</dbReference>
<feature type="domain" description="AMMECR1" evidence="1">
    <location>
        <begin position="16"/>
        <end position="192"/>
    </location>
</feature>
<evidence type="ECO:0000259" key="1">
    <source>
        <dbReference type="PROSITE" id="PS51112"/>
    </source>
</evidence>
<accession>A0A7R6PJK8</accession>
<dbReference type="SUPFAM" id="SSF143447">
    <property type="entry name" value="AMMECR1-like"/>
    <property type="match status" value="1"/>
</dbReference>
<dbReference type="Pfam" id="PF01871">
    <property type="entry name" value="AMMECR1"/>
    <property type="match status" value="1"/>
</dbReference>